<dbReference type="Pfam" id="PF00023">
    <property type="entry name" value="Ank"/>
    <property type="match status" value="1"/>
</dbReference>
<protein>
    <submittedName>
        <fullName evidence="5">Ankrd17 protein</fullName>
    </submittedName>
</protein>
<dbReference type="PANTHER" id="PTHR24136">
    <property type="entry name" value="SOWAH (DROSOPHILA) HOMOLOG"/>
    <property type="match status" value="1"/>
</dbReference>
<comment type="similarity">
    <text evidence="1">Belongs to the ankyrin SOCS box (ASB) family.</text>
</comment>
<dbReference type="InterPro" id="IPR011990">
    <property type="entry name" value="TPR-like_helical_dom_sf"/>
</dbReference>
<dbReference type="SUPFAM" id="SSF48403">
    <property type="entry name" value="Ankyrin repeat"/>
    <property type="match status" value="1"/>
</dbReference>
<gene>
    <name evidence="5" type="primary">Ankrd17</name>
    <name evidence="5" type="ORF">SNAT2548_LOCUS34661</name>
</gene>
<evidence type="ECO:0000313" key="6">
    <source>
        <dbReference type="Proteomes" id="UP000604046"/>
    </source>
</evidence>
<keyword evidence="2" id="KW-0677">Repeat</keyword>
<sequence>MTRLRNGVLNTCAAAARWEEAMVIVGYMRFATELSFLPAISASARQQEAGIAQQLLSQMQQCSLQLTAEIFTAAMGATDDSWGQNPFFEAGWPWALRMLRDMALAETRVDAVAMNVPLNKCVRAQCWETTLGMAHAFQAAGLLATAITDAAFIMGHALSDLWQMSLTRLSSFSGKSVVTLNPLLSACERGGAWKVAIRSCREAAMARLQMDTISVNSAISACAAGGRWLEASSLLCSARYMGLQADAWTLDSLMSAVGGQLGWDSALNLLDTSRVLGVEPELAGAAASLDACCHSKDQGAWAAGLDLGAWMQALLHEAENLAVDAKLDGVTDLQLVVQDFAKVSSHEMVKLAKAAINGSVPELERLLEQRFDPDIAVISAQHDATVQLDTPLSRASDRGHVEIVRLLLEAGAGTNGFCEESQLPLVRACRRGHLTFVRMLLAANADVDRMGFCSRPGTGLRYHMRVPNLSGGSSVVKQRLLVKARAVIDKTASGFEEGTPLRAACAGGHMETAQLLLEMRADIHKGTNDLTGGTPLHAAAGSSGHVKIVRLLAEAQADLSKALPVPAKTQDLGRCLNLESLPSSFLRTAKFVSDSHVDFEKGAKGTPIRAALDNGHLDVVRLLLELRADVDLKSAEPAGEVSAGSDFCT</sequence>
<name>A0A812V9E9_9DINO</name>
<dbReference type="EMBL" id="CAJNDS010002822">
    <property type="protein sequence ID" value="CAE7609690.1"/>
    <property type="molecule type" value="Genomic_DNA"/>
</dbReference>
<keyword evidence="6" id="KW-1185">Reference proteome</keyword>
<dbReference type="PROSITE" id="PS50297">
    <property type="entry name" value="ANK_REP_REGION"/>
    <property type="match status" value="5"/>
</dbReference>
<comment type="caution">
    <text evidence="5">The sequence shown here is derived from an EMBL/GenBank/DDBJ whole genome shotgun (WGS) entry which is preliminary data.</text>
</comment>
<accession>A0A812V9E9</accession>
<dbReference type="Gene3D" id="1.25.40.20">
    <property type="entry name" value="Ankyrin repeat-containing domain"/>
    <property type="match status" value="2"/>
</dbReference>
<dbReference type="Proteomes" id="UP000604046">
    <property type="component" value="Unassembled WGS sequence"/>
</dbReference>
<reference evidence="5" key="1">
    <citation type="submission" date="2021-02" db="EMBL/GenBank/DDBJ databases">
        <authorList>
            <person name="Dougan E. K."/>
            <person name="Rhodes N."/>
            <person name="Thang M."/>
            <person name="Chan C."/>
        </authorList>
    </citation>
    <scope>NUCLEOTIDE SEQUENCE</scope>
</reference>
<feature type="repeat" description="ANK" evidence="4">
    <location>
        <begin position="387"/>
        <end position="415"/>
    </location>
</feature>
<dbReference type="GO" id="GO:0045732">
    <property type="term" value="P:positive regulation of protein catabolic process"/>
    <property type="evidence" value="ECO:0007669"/>
    <property type="project" value="TreeGrafter"/>
</dbReference>
<organism evidence="5 6">
    <name type="scientific">Symbiodinium natans</name>
    <dbReference type="NCBI Taxonomy" id="878477"/>
    <lineage>
        <taxon>Eukaryota</taxon>
        <taxon>Sar</taxon>
        <taxon>Alveolata</taxon>
        <taxon>Dinophyceae</taxon>
        <taxon>Suessiales</taxon>
        <taxon>Symbiodiniaceae</taxon>
        <taxon>Symbiodinium</taxon>
    </lineage>
</organism>
<dbReference type="InterPro" id="IPR036770">
    <property type="entry name" value="Ankyrin_rpt-contain_sf"/>
</dbReference>
<evidence type="ECO:0000256" key="2">
    <source>
        <dbReference type="ARBA" id="ARBA00022737"/>
    </source>
</evidence>
<dbReference type="Gene3D" id="1.25.40.10">
    <property type="entry name" value="Tetratricopeptide repeat domain"/>
    <property type="match status" value="1"/>
</dbReference>
<dbReference type="InterPro" id="IPR051573">
    <property type="entry name" value="Ankyrin-SOCS_box_domain"/>
</dbReference>
<evidence type="ECO:0000256" key="3">
    <source>
        <dbReference type="ARBA" id="ARBA00023043"/>
    </source>
</evidence>
<proteinExistence type="inferred from homology"/>
<feature type="repeat" description="ANK" evidence="4">
    <location>
        <begin position="420"/>
        <end position="452"/>
    </location>
</feature>
<dbReference type="OrthoDB" id="1577640at2759"/>
<dbReference type="GO" id="GO:0016567">
    <property type="term" value="P:protein ubiquitination"/>
    <property type="evidence" value="ECO:0007669"/>
    <property type="project" value="TreeGrafter"/>
</dbReference>
<evidence type="ECO:0000313" key="5">
    <source>
        <dbReference type="EMBL" id="CAE7609690.1"/>
    </source>
</evidence>
<dbReference type="Pfam" id="PF12796">
    <property type="entry name" value="Ank_2"/>
    <property type="match status" value="2"/>
</dbReference>
<dbReference type="AlphaFoldDB" id="A0A812V9E9"/>
<dbReference type="PANTHER" id="PTHR24136:SF15">
    <property type="entry name" value="ANK_REP_REGION DOMAIN-CONTAINING PROTEIN"/>
    <property type="match status" value="1"/>
</dbReference>
<keyword evidence="3 4" id="KW-0040">ANK repeat</keyword>
<evidence type="ECO:0000256" key="1">
    <source>
        <dbReference type="ARBA" id="ARBA00005949"/>
    </source>
</evidence>
<feature type="repeat" description="ANK" evidence="4">
    <location>
        <begin position="603"/>
        <end position="635"/>
    </location>
</feature>
<feature type="repeat" description="ANK" evidence="4">
    <location>
        <begin position="531"/>
        <end position="560"/>
    </location>
</feature>
<evidence type="ECO:0000256" key="4">
    <source>
        <dbReference type="PROSITE-ProRule" id="PRU00023"/>
    </source>
</evidence>
<dbReference type="SMART" id="SM00248">
    <property type="entry name" value="ANK"/>
    <property type="match status" value="5"/>
</dbReference>
<dbReference type="InterPro" id="IPR002110">
    <property type="entry name" value="Ankyrin_rpt"/>
</dbReference>
<dbReference type="PROSITE" id="PS50088">
    <property type="entry name" value="ANK_REPEAT"/>
    <property type="match status" value="5"/>
</dbReference>
<feature type="repeat" description="ANK" evidence="4">
    <location>
        <begin position="496"/>
        <end position="528"/>
    </location>
</feature>